<keyword evidence="2" id="KW-1185">Reference proteome</keyword>
<dbReference type="OrthoDB" id="10616486at2759"/>
<dbReference type="Proteomes" id="UP000650833">
    <property type="component" value="Unassembled WGS sequence"/>
</dbReference>
<name>A0A8H7QDR7_9FUNG</name>
<proteinExistence type="predicted"/>
<dbReference type="EMBL" id="JAEPRC010001121">
    <property type="protein sequence ID" value="KAG2189930.1"/>
    <property type="molecule type" value="Genomic_DNA"/>
</dbReference>
<evidence type="ECO:0000313" key="1">
    <source>
        <dbReference type="EMBL" id="KAG2189930.1"/>
    </source>
</evidence>
<accession>A0A8H7QDR7</accession>
<protein>
    <submittedName>
        <fullName evidence="1">Uncharacterized protein</fullName>
    </submittedName>
</protein>
<dbReference type="AlphaFoldDB" id="A0A8H7QDR7"/>
<comment type="caution">
    <text evidence="1">The sequence shown here is derived from an EMBL/GenBank/DDBJ whole genome shotgun (WGS) entry which is preliminary data.</text>
</comment>
<organism evidence="1 2">
    <name type="scientific">Mucor plumbeus</name>
    <dbReference type="NCBI Taxonomy" id="97098"/>
    <lineage>
        <taxon>Eukaryota</taxon>
        <taxon>Fungi</taxon>
        <taxon>Fungi incertae sedis</taxon>
        <taxon>Mucoromycota</taxon>
        <taxon>Mucoromycotina</taxon>
        <taxon>Mucoromycetes</taxon>
        <taxon>Mucorales</taxon>
        <taxon>Mucorineae</taxon>
        <taxon>Mucoraceae</taxon>
        <taxon>Mucor</taxon>
    </lineage>
</organism>
<reference evidence="1" key="1">
    <citation type="submission" date="2020-12" db="EMBL/GenBank/DDBJ databases">
        <title>Metabolic potential, ecology and presence of endohyphal bacteria is reflected in genomic diversity of Mucoromycotina.</title>
        <authorList>
            <person name="Muszewska A."/>
            <person name="Okrasinska A."/>
            <person name="Steczkiewicz K."/>
            <person name="Drgas O."/>
            <person name="Orlowska M."/>
            <person name="Perlinska-Lenart U."/>
            <person name="Aleksandrzak-Piekarczyk T."/>
            <person name="Szatraj K."/>
            <person name="Zielenkiewicz U."/>
            <person name="Pilsyk S."/>
            <person name="Malc E."/>
            <person name="Mieczkowski P."/>
            <person name="Kruszewska J.S."/>
            <person name="Biernat P."/>
            <person name="Pawlowska J."/>
        </authorList>
    </citation>
    <scope>NUCLEOTIDE SEQUENCE</scope>
    <source>
        <strain evidence="1">CBS 226.32</strain>
    </source>
</reference>
<evidence type="ECO:0000313" key="2">
    <source>
        <dbReference type="Proteomes" id="UP000650833"/>
    </source>
</evidence>
<gene>
    <name evidence="1" type="ORF">INT46_005737</name>
</gene>
<sequence length="67" mass="7091">MMDFLIAQNEVCLNVVTIRKNTGRIAASLLAPSTTNTAGSSAIVAPTISPAAVRDNLIAKPKKIKKR</sequence>